<comment type="caution">
    <text evidence="10">The sequence shown here is derived from an EMBL/GenBank/DDBJ whole genome shotgun (WGS) entry which is preliminary data.</text>
</comment>
<evidence type="ECO:0000256" key="7">
    <source>
        <dbReference type="SAM" id="Phobius"/>
    </source>
</evidence>
<dbReference type="Pfam" id="PF16486">
    <property type="entry name" value="ArgoN"/>
    <property type="match status" value="1"/>
</dbReference>
<comment type="similarity">
    <text evidence="1">Belongs to the argonaute family. Ago subfamily.</text>
</comment>
<protein>
    <submittedName>
        <fullName evidence="10">Argonaute family protein</fullName>
    </submittedName>
</protein>
<feature type="transmembrane region" description="Helical" evidence="7">
    <location>
        <begin position="505"/>
        <end position="524"/>
    </location>
</feature>
<evidence type="ECO:0000256" key="4">
    <source>
        <dbReference type="ARBA" id="ARBA00022884"/>
    </source>
</evidence>
<keyword evidence="4" id="KW-0694">RNA-binding</keyword>
<evidence type="ECO:0000256" key="6">
    <source>
        <dbReference type="ARBA" id="ARBA00023274"/>
    </source>
</evidence>
<feature type="transmembrane region" description="Helical" evidence="7">
    <location>
        <begin position="477"/>
        <end position="499"/>
    </location>
</feature>
<organism evidence="10 11">
    <name type="scientific">Striga asiatica</name>
    <name type="common">Asiatic witchweed</name>
    <name type="synonym">Buchnera asiatica</name>
    <dbReference type="NCBI Taxonomy" id="4170"/>
    <lineage>
        <taxon>Eukaryota</taxon>
        <taxon>Viridiplantae</taxon>
        <taxon>Streptophyta</taxon>
        <taxon>Embryophyta</taxon>
        <taxon>Tracheophyta</taxon>
        <taxon>Spermatophyta</taxon>
        <taxon>Magnoliopsida</taxon>
        <taxon>eudicotyledons</taxon>
        <taxon>Gunneridae</taxon>
        <taxon>Pentapetalae</taxon>
        <taxon>asterids</taxon>
        <taxon>lamiids</taxon>
        <taxon>Lamiales</taxon>
        <taxon>Orobanchaceae</taxon>
        <taxon>Buchnereae</taxon>
        <taxon>Striga</taxon>
    </lineage>
</organism>
<sequence>MEKIFLHSDLQSYLSHLNLFPAPTSGKLYILVDNRPWLQDLVSRSTHWWQLMVTKSRLSPFANTRGKKEKENELLELEASSSSDEGESGSFRNWFSFMDAVMLSRKRALLPVKKLRNSFIANSNLHRTLYGFIVFEIAWDDVRGINYFNDLLTDTSLAIEAKIMRRWEFDSIAQASKTIRSWFPGTLSDRILLKEHLDATIGEVYHDAQESFLTDNPPNTQTLPDKPNKRRKIMRSIYFDSELGICSGGESDAGPIEVLLKTPKPIDHRTTHEPTLYRDVLILFRFNDHDLPFELKHIIMSKLRLLTLLEAGLPSWVIFFQSYPGFCRLYRPWMCPLARGIYVLISIVTVLIGFYDLYKNVPLLKTAASNLFGPFFDWVEEWEMISRIKYLGTMLFLHNFQKAVKGFVVAVRTVVKFVSFFVRPMAEPFFEFVEMFVPVWMMLVRLVVDFCSVVWMVVESCFAVVGDFVEILVLPVWYILMLVWNVASSFIYPILWVLLYGPFKLIFGLYSFVSVLCAFLYDLFDDIWLSARGIFQFTKGVNTTVSSVEVSVWRSLWKDLFSQLFKALRSILHGFVAFFTTCNRHRLSIYNHVVEFTRRILQAAKDARSNENIPSEQTQVKSALFSFHNAELHCCRQDFRKESPTRRQCEIYAKIVFAAAVCSNSSEYRRAGYNLKVEMEINGTAGEEMEITGTAGDDPPSPLASPLITLPPEVKLEPVDLHKKSIITRPGFGTSGRQIPVLTNHFKVSIRNLDEVFFQYNVSISFEDGRMVENKVIGRKVIDQLYQLYSSQLSGKGFAYDGEKNLYTVGPLPQNKLDFTVILEDSVITKRGDPCYNGSPRESNKRSKSFIHSKAFKVEINFASKIPLKSISLALQGAESPKDQAVLSVLDILLRQQAANRGCLVVRQSFFHDDSRTFTDIGGGVTSVRGFHSSFHPTLGGLSLNMDVSTTMILKPGPVVDFLFSNQNVKEARDIDWLKAKKMLKNMRIKASHSNREFKITGLSEKPCNQQLFSMKVKSDSSARDNDETLEISVYDYFVKHHNIEPKCSAYMPCLDVGKPKRPIYLPLELCSLVSLQRYNKALSGLQRASIVEKSRQKPLERIQAVKNYNYDEDPLLAICGVSIEKQLTQIDARVLEPPKLKVGNSEDCVPRNGRWNFNNKKLLNPSQINHWALVNFSARCDTSHLSRELINCGRNKGIHIERPYTIIEEDHHCKKSSPVIRVEQMFELIIAKLPSPPEFLLCVLPERKICDIYGPWKKKCLTSLGIPNQCVSPSKINDQYLTNVLLKINTKLGGTNSLLAIEQAHGIPLIMDKPTMILGMGVSHGSPGRSDIPSIAAVVGSRSWPLISRYRAAVRTQSSKVEMIESLFKPLENGDDDGIMSSANAEKVPLVCFRELLLDFYKTSDRRKPTQIIIFRDGVSESQFSQVLNIELDQIIKGTSRPTHYRILVDEIGFSPDELQKLIHSLSYVYQRSTAATSIVAPVCYAHLAAQQVGQFLKFEDSSELSSGQSIHVPQLPKLHKDIAGSMFFC</sequence>
<dbReference type="GO" id="GO:0031047">
    <property type="term" value="P:regulatory ncRNA-mediated gene silencing"/>
    <property type="evidence" value="ECO:0007669"/>
    <property type="project" value="UniProtKB-KW"/>
</dbReference>
<dbReference type="SMART" id="SM00950">
    <property type="entry name" value="Piwi"/>
    <property type="match status" value="1"/>
</dbReference>
<proteinExistence type="inferred from homology"/>
<evidence type="ECO:0000259" key="9">
    <source>
        <dbReference type="PROSITE" id="PS50822"/>
    </source>
</evidence>
<evidence type="ECO:0000256" key="5">
    <source>
        <dbReference type="ARBA" id="ARBA00023158"/>
    </source>
</evidence>
<dbReference type="Gene3D" id="3.30.420.10">
    <property type="entry name" value="Ribonuclease H-like superfamily/Ribonuclease H"/>
    <property type="match status" value="2"/>
</dbReference>
<dbReference type="Gene3D" id="3.40.50.2300">
    <property type="match status" value="1"/>
</dbReference>
<dbReference type="OrthoDB" id="10252740at2759"/>
<dbReference type="Pfam" id="PF02171">
    <property type="entry name" value="Piwi"/>
    <property type="match status" value="2"/>
</dbReference>
<dbReference type="InterPro" id="IPR036397">
    <property type="entry name" value="RNaseH_sf"/>
</dbReference>
<reference evidence="11" key="1">
    <citation type="journal article" date="2019" name="Curr. Biol.">
        <title>Genome Sequence of Striga asiatica Provides Insight into the Evolution of Plant Parasitism.</title>
        <authorList>
            <person name="Yoshida S."/>
            <person name="Kim S."/>
            <person name="Wafula E.K."/>
            <person name="Tanskanen J."/>
            <person name="Kim Y.M."/>
            <person name="Honaas L."/>
            <person name="Yang Z."/>
            <person name="Spallek T."/>
            <person name="Conn C.E."/>
            <person name="Ichihashi Y."/>
            <person name="Cheong K."/>
            <person name="Cui S."/>
            <person name="Der J.P."/>
            <person name="Gundlach H."/>
            <person name="Jiao Y."/>
            <person name="Hori C."/>
            <person name="Ishida J.K."/>
            <person name="Kasahara H."/>
            <person name="Kiba T."/>
            <person name="Kim M.S."/>
            <person name="Koo N."/>
            <person name="Laohavisit A."/>
            <person name="Lee Y.H."/>
            <person name="Lumba S."/>
            <person name="McCourt P."/>
            <person name="Mortimer J.C."/>
            <person name="Mutuku J.M."/>
            <person name="Nomura T."/>
            <person name="Sasaki-Sekimoto Y."/>
            <person name="Seto Y."/>
            <person name="Wang Y."/>
            <person name="Wakatake T."/>
            <person name="Sakakibara H."/>
            <person name="Demura T."/>
            <person name="Yamaguchi S."/>
            <person name="Yoneyama K."/>
            <person name="Manabe R.I."/>
            <person name="Nelson D.C."/>
            <person name="Schulman A.H."/>
            <person name="Timko M.P."/>
            <person name="dePamphilis C.W."/>
            <person name="Choi D."/>
            <person name="Shirasu K."/>
        </authorList>
    </citation>
    <scope>NUCLEOTIDE SEQUENCE [LARGE SCALE GENOMIC DNA]</scope>
    <source>
        <strain evidence="11">cv. UVA1</strain>
    </source>
</reference>
<keyword evidence="7" id="KW-1133">Transmembrane helix</keyword>
<dbReference type="FunFam" id="2.170.260.10:FF:000008">
    <property type="entry name" value="Protein argonaute 7"/>
    <property type="match status" value="1"/>
</dbReference>
<dbReference type="InterPro" id="IPR032472">
    <property type="entry name" value="ArgoL2"/>
</dbReference>
<evidence type="ECO:0000256" key="2">
    <source>
        <dbReference type="ARBA" id="ARBA00022491"/>
    </source>
</evidence>
<feature type="transmembrane region" description="Helical" evidence="7">
    <location>
        <begin position="340"/>
        <end position="358"/>
    </location>
</feature>
<dbReference type="Pfam" id="PF16487">
    <property type="entry name" value="ArgoMid"/>
    <property type="match status" value="1"/>
</dbReference>
<dbReference type="Pfam" id="PF08699">
    <property type="entry name" value="ArgoL1"/>
    <property type="match status" value="1"/>
</dbReference>
<keyword evidence="5" id="KW-0943">RNA-mediated gene silencing</keyword>
<keyword evidence="7" id="KW-0472">Membrane</keyword>
<dbReference type="SUPFAM" id="SSF53098">
    <property type="entry name" value="Ribonuclease H-like"/>
    <property type="match status" value="1"/>
</dbReference>
<dbReference type="PANTHER" id="PTHR34553:SF4">
    <property type="entry name" value="G1_S-SPECIFIC CYCLIN-E PROTEIN"/>
    <property type="match status" value="1"/>
</dbReference>
<dbReference type="GO" id="GO:0051607">
    <property type="term" value="P:defense response to virus"/>
    <property type="evidence" value="ECO:0007669"/>
    <property type="project" value="UniProtKB-ARBA"/>
</dbReference>
<feature type="domain" description="PAZ" evidence="8">
    <location>
        <begin position="958"/>
        <end position="1075"/>
    </location>
</feature>
<dbReference type="PANTHER" id="PTHR34553">
    <property type="entry name" value="OS05G0597400 PROTEIN"/>
    <property type="match status" value="1"/>
</dbReference>
<dbReference type="EMBL" id="BKCP01010515">
    <property type="protein sequence ID" value="GER53217.1"/>
    <property type="molecule type" value="Genomic_DNA"/>
</dbReference>
<dbReference type="SUPFAM" id="SSF101690">
    <property type="entry name" value="PAZ domain"/>
    <property type="match status" value="1"/>
</dbReference>
<dbReference type="GO" id="GO:1990904">
    <property type="term" value="C:ribonucleoprotein complex"/>
    <property type="evidence" value="ECO:0007669"/>
    <property type="project" value="UniProtKB-KW"/>
</dbReference>
<dbReference type="GO" id="GO:0003723">
    <property type="term" value="F:RNA binding"/>
    <property type="evidence" value="ECO:0007669"/>
    <property type="project" value="UniProtKB-KW"/>
</dbReference>
<keyword evidence="2" id="KW-0678">Repressor</keyword>
<evidence type="ECO:0000313" key="11">
    <source>
        <dbReference type="Proteomes" id="UP000325081"/>
    </source>
</evidence>
<dbReference type="InterPro" id="IPR014811">
    <property type="entry name" value="ArgoL1"/>
</dbReference>
<dbReference type="InterPro" id="IPR032474">
    <property type="entry name" value="Argonaute_N"/>
</dbReference>
<dbReference type="InterPro" id="IPR036085">
    <property type="entry name" value="PAZ_dom_sf"/>
</dbReference>
<dbReference type="PROSITE" id="PS50822">
    <property type="entry name" value="PIWI"/>
    <property type="match status" value="2"/>
</dbReference>
<dbReference type="CDD" id="cd02846">
    <property type="entry name" value="PAZ_argonaute_like"/>
    <property type="match status" value="1"/>
</dbReference>
<evidence type="ECO:0000259" key="8">
    <source>
        <dbReference type="PROSITE" id="PS50821"/>
    </source>
</evidence>
<dbReference type="GO" id="GO:0006417">
    <property type="term" value="P:regulation of translation"/>
    <property type="evidence" value="ECO:0007669"/>
    <property type="project" value="UniProtKB-KW"/>
</dbReference>
<evidence type="ECO:0000256" key="3">
    <source>
        <dbReference type="ARBA" id="ARBA00022845"/>
    </source>
</evidence>
<evidence type="ECO:0000256" key="1">
    <source>
        <dbReference type="ARBA" id="ARBA00008201"/>
    </source>
</evidence>
<accession>A0A5A7R9H0</accession>
<keyword evidence="3" id="KW-0810">Translation regulation</keyword>
<dbReference type="SMART" id="SM01163">
    <property type="entry name" value="DUF1785"/>
    <property type="match status" value="1"/>
</dbReference>
<dbReference type="Proteomes" id="UP000325081">
    <property type="component" value="Unassembled WGS sequence"/>
</dbReference>
<feature type="domain" description="Piwi" evidence="9">
    <location>
        <begin position="1439"/>
        <end position="1499"/>
    </location>
</feature>
<feature type="domain" description="Piwi" evidence="9">
    <location>
        <begin position="1240"/>
        <end position="1438"/>
    </location>
</feature>
<dbReference type="Gene3D" id="2.170.260.10">
    <property type="entry name" value="paz domain"/>
    <property type="match status" value="1"/>
</dbReference>
<dbReference type="Pfam" id="PF16488">
    <property type="entry name" value="ArgoL2"/>
    <property type="match status" value="1"/>
</dbReference>
<feature type="transmembrane region" description="Helical" evidence="7">
    <location>
        <begin position="442"/>
        <end position="465"/>
    </location>
</feature>
<evidence type="ECO:0000313" key="10">
    <source>
        <dbReference type="EMBL" id="GER53217.1"/>
    </source>
</evidence>
<dbReference type="InterPro" id="IPR003100">
    <property type="entry name" value="PAZ_dom"/>
</dbReference>
<keyword evidence="6" id="KW-0687">Ribonucleoprotein</keyword>
<dbReference type="InterPro" id="IPR032473">
    <property type="entry name" value="Argonaute_Mid_dom"/>
</dbReference>
<dbReference type="Pfam" id="PF02170">
    <property type="entry name" value="PAZ"/>
    <property type="match status" value="1"/>
</dbReference>
<keyword evidence="11" id="KW-1185">Reference proteome</keyword>
<dbReference type="InterPro" id="IPR012337">
    <property type="entry name" value="RNaseH-like_sf"/>
</dbReference>
<keyword evidence="7" id="KW-0812">Transmembrane</keyword>
<dbReference type="InterPro" id="IPR003165">
    <property type="entry name" value="Piwi"/>
</dbReference>
<gene>
    <name evidence="10" type="ORF">STAS_30720</name>
</gene>
<name>A0A5A7R9H0_STRAF</name>
<dbReference type="PROSITE" id="PS50821">
    <property type="entry name" value="PAZ"/>
    <property type="match status" value="1"/>
</dbReference>